<keyword evidence="2" id="KW-1185">Reference proteome</keyword>
<dbReference type="AlphaFoldDB" id="A0A4Y2NIZ3"/>
<protein>
    <submittedName>
        <fullName evidence="1">Uncharacterized protein</fullName>
    </submittedName>
</protein>
<organism evidence="1 2">
    <name type="scientific">Araneus ventricosus</name>
    <name type="common">Orbweaver spider</name>
    <name type="synonym">Epeira ventricosa</name>
    <dbReference type="NCBI Taxonomy" id="182803"/>
    <lineage>
        <taxon>Eukaryota</taxon>
        <taxon>Metazoa</taxon>
        <taxon>Ecdysozoa</taxon>
        <taxon>Arthropoda</taxon>
        <taxon>Chelicerata</taxon>
        <taxon>Arachnida</taxon>
        <taxon>Araneae</taxon>
        <taxon>Araneomorphae</taxon>
        <taxon>Entelegynae</taxon>
        <taxon>Araneoidea</taxon>
        <taxon>Araneidae</taxon>
        <taxon>Araneus</taxon>
    </lineage>
</organism>
<gene>
    <name evidence="1" type="ORF">AVEN_231179_1</name>
</gene>
<proteinExistence type="predicted"/>
<feature type="non-terminal residue" evidence="1">
    <location>
        <position position="1"/>
    </location>
</feature>
<evidence type="ECO:0000313" key="1">
    <source>
        <dbReference type="EMBL" id="GBN38017.1"/>
    </source>
</evidence>
<reference evidence="1 2" key="1">
    <citation type="journal article" date="2019" name="Sci. Rep.">
        <title>Orb-weaving spider Araneus ventricosus genome elucidates the spidroin gene catalogue.</title>
        <authorList>
            <person name="Kono N."/>
            <person name="Nakamura H."/>
            <person name="Ohtoshi R."/>
            <person name="Moran D.A.P."/>
            <person name="Shinohara A."/>
            <person name="Yoshida Y."/>
            <person name="Fujiwara M."/>
            <person name="Mori M."/>
            <person name="Tomita M."/>
            <person name="Arakawa K."/>
        </authorList>
    </citation>
    <scope>NUCLEOTIDE SEQUENCE [LARGE SCALE GENOMIC DNA]</scope>
</reference>
<dbReference type="Proteomes" id="UP000499080">
    <property type="component" value="Unassembled WGS sequence"/>
</dbReference>
<sequence>TEKRGDEELFEIPDTNENRPFSRRLSPCFCCAQDENLTFLFLSTSSTTSYVFPLIQWLRNCGIEELLRGFKTMNRNRSLSRLSSGITSL</sequence>
<dbReference type="EMBL" id="BGPR01009105">
    <property type="protein sequence ID" value="GBN38017.1"/>
    <property type="molecule type" value="Genomic_DNA"/>
</dbReference>
<comment type="caution">
    <text evidence="1">The sequence shown here is derived from an EMBL/GenBank/DDBJ whole genome shotgun (WGS) entry which is preliminary data.</text>
</comment>
<name>A0A4Y2NIZ3_ARAVE</name>
<accession>A0A4Y2NIZ3</accession>
<evidence type="ECO:0000313" key="2">
    <source>
        <dbReference type="Proteomes" id="UP000499080"/>
    </source>
</evidence>